<feature type="domain" description="DUF202" evidence="7">
    <location>
        <begin position="9"/>
        <end position="75"/>
    </location>
</feature>
<evidence type="ECO:0000259" key="7">
    <source>
        <dbReference type="Pfam" id="PF02656"/>
    </source>
</evidence>
<evidence type="ECO:0000256" key="3">
    <source>
        <dbReference type="ARBA" id="ARBA00022692"/>
    </source>
</evidence>
<evidence type="ECO:0000256" key="6">
    <source>
        <dbReference type="SAM" id="Phobius"/>
    </source>
</evidence>
<dbReference type="AlphaFoldDB" id="M0QGI7"/>
<protein>
    <recommendedName>
        <fullName evidence="7">DUF202 domain-containing protein</fullName>
    </recommendedName>
</protein>
<proteinExistence type="predicted"/>
<dbReference type="RefSeq" id="WP_007618858.1">
    <property type="nucleotide sequence ID" value="NZ_BANX01000008.1"/>
</dbReference>
<dbReference type="eggNOG" id="COG2149">
    <property type="taxonomic scope" value="Bacteria"/>
</dbReference>
<dbReference type="InterPro" id="IPR052053">
    <property type="entry name" value="IM_YidH-like"/>
</dbReference>
<keyword evidence="4 6" id="KW-1133">Transmembrane helix</keyword>
<keyword evidence="9" id="KW-1185">Reference proteome</keyword>
<comment type="subcellular location">
    <subcellularLocation>
        <location evidence="1">Cell membrane</location>
        <topology evidence="1">Multi-pass membrane protein</topology>
    </subcellularLocation>
</comment>
<keyword evidence="5 6" id="KW-0472">Membrane</keyword>
<comment type="caution">
    <text evidence="8">The sequence shown here is derived from an EMBL/GenBank/DDBJ whole genome shotgun (WGS) entry which is preliminary data.</text>
</comment>
<feature type="transmembrane region" description="Helical" evidence="6">
    <location>
        <begin position="88"/>
        <end position="109"/>
    </location>
</feature>
<evidence type="ECO:0000313" key="8">
    <source>
        <dbReference type="EMBL" id="GAC67564.1"/>
    </source>
</evidence>
<dbReference type="EMBL" id="BANX01000008">
    <property type="protein sequence ID" value="GAC67564.1"/>
    <property type="molecule type" value="Genomic_DNA"/>
</dbReference>
<evidence type="ECO:0000313" key="9">
    <source>
        <dbReference type="Proteomes" id="UP000011666"/>
    </source>
</evidence>
<organism evidence="8 9">
    <name type="scientific">Gordonia soli NBRC 108243</name>
    <dbReference type="NCBI Taxonomy" id="1223545"/>
    <lineage>
        <taxon>Bacteria</taxon>
        <taxon>Bacillati</taxon>
        <taxon>Actinomycetota</taxon>
        <taxon>Actinomycetes</taxon>
        <taxon>Mycobacteriales</taxon>
        <taxon>Gordoniaceae</taxon>
        <taxon>Gordonia</taxon>
    </lineage>
</organism>
<evidence type="ECO:0000256" key="5">
    <source>
        <dbReference type="ARBA" id="ARBA00023136"/>
    </source>
</evidence>
<sequence length="111" mass="11456">MRRHPVDARFTLAAERTVLAWIRTALGFMAGGVGIVFIAPQELHPALELGAGLLMVVVGAGIALLGAYRWRRTAAALETDGELPGPLPVLGVIAAIVVVAVLIAVVIIVGG</sequence>
<dbReference type="STRING" id="1223545.GS4_08_01490"/>
<feature type="transmembrane region" description="Helical" evidence="6">
    <location>
        <begin position="46"/>
        <end position="68"/>
    </location>
</feature>
<keyword evidence="2" id="KW-1003">Cell membrane</keyword>
<feature type="transmembrane region" description="Helical" evidence="6">
    <location>
        <begin position="20"/>
        <end position="39"/>
    </location>
</feature>
<dbReference type="InterPro" id="IPR003807">
    <property type="entry name" value="DUF202"/>
</dbReference>
<evidence type="ECO:0000256" key="1">
    <source>
        <dbReference type="ARBA" id="ARBA00004651"/>
    </source>
</evidence>
<dbReference type="Pfam" id="PF02656">
    <property type="entry name" value="DUF202"/>
    <property type="match status" value="1"/>
</dbReference>
<dbReference type="PANTHER" id="PTHR34187:SF2">
    <property type="entry name" value="DUF202 DOMAIN-CONTAINING PROTEIN"/>
    <property type="match status" value="1"/>
</dbReference>
<keyword evidence="3 6" id="KW-0812">Transmembrane</keyword>
<dbReference type="GO" id="GO:0005886">
    <property type="term" value="C:plasma membrane"/>
    <property type="evidence" value="ECO:0007669"/>
    <property type="project" value="UniProtKB-SubCell"/>
</dbReference>
<gene>
    <name evidence="8" type="ORF">GS4_08_01490</name>
</gene>
<name>M0QGI7_9ACTN</name>
<evidence type="ECO:0000256" key="2">
    <source>
        <dbReference type="ARBA" id="ARBA00022475"/>
    </source>
</evidence>
<accession>M0QGI7</accession>
<evidence type="ECO:0000256" key="4">
    <source>
        <dbReference type="ARBA" id="ARBA00022989"/>
    </source>
</evidence>
<dbReference type="PANTHER" id="PTHR34187">
    <property type="entry name" value="FGR18P"/>
    <property type="match status" value="1"/>
</dbReference>
<dbReference type="Proteomes" id="UP000011666">
    <property type="component" value="Unassembled WGS sequence"/>
</dbReference>
<reference evidence="8 9" key="1">
    <citation type="submission" date="2013-01" db="EMBL/GenBank/DDBJ databases">
        <title>Whole genome shotgun sequence of Gordonia soli NBRC 108243.</title>
        <authorList>
            <person name="Isaki-Nakamura S."/>
            <person name="Hosoyama A."/>
            <person name="Tsuchikane K."/>
            <person name="Ando Y."/>
            <person name="Baba S."/>
            <person name="Ohji S."/>
            <person name="Hamada M."/>
            <person name="Tamura T."/>
            <person name="Yamazoe A."/>
            <person name="Yamazaki S."/>
            <person name="Fujita N."/>
        </authorList>
    </citation>
    <scope>NUCLEOTIDE SEQUENCE [LARGE SCALE GENOMIC DNA]</scope>
    <source>
        <strain evidence="8 9">NBRC 108243</strain>
    </source>
</reference>